<dbReference type="PROSITE" id="PS50001">
    <property type="entry name" value="SH2"/>
    <property type="match status" value="1"/>
</dbReference>
<keyword evidence="2 3" id="KW-0727">SH2 domain</keyword>
<proteinExistence type="inferred from homology"/>
<reference evidence="5" key="1">
    <citation type="submission" date="2014-11" db="EMBL/GenBank/DDBJ databases">
        <authorList>
            <person name="Geib S."/>
        </authorList>
    </citation>
    <scope>NUCLEOTIDE SEQUENCE</scope>
</reference>
<gene>
    <name evidence="5" type="primary">TNS1_1</name>
    <name evidence="6" type="synonym">TNS1_2</name>
    <name evidence="6" type="ORF">g.16667</name>
    <name evidence="5" type="ORF">g.16671</name>
</gene>
<dbReference type="CDD" id="cd01213">
    <property type="entry name" value="PTB_tensin"/>
    <property type="match status" value="1"/>
</dbReference>
<dbReference type="InterPro" id="IPR036860">
    <property type="entry name" value="SH2_dom_sf"/>
</dbReference>
<dbReference type="Pfam" id="PF08416">
    <property type="entry name" value="PTB"/>
    <property type="match status" value="1"/>
</dbReference>
<dbReference type="Gene3D" id="3.30.505.10">
    <property type="entry name" value="SH2 domain"/>
    <property type="match status" value="1"/>
</dbReference>
<dbReference type="SUPFAM" id="SSF50729">
    <property type="entry name" value="PH domain-like"/>
    <property type="match status" value="1"/>
</dbReference>
<sequence length="546" mass="61637">MNDIEAFGSPLETCEKVADVYKSASITRDFSLENEDSENIPYHARETAQPFTYGGLTEGFSRSQLNHVECIFDEPEVENFKQSFSKGDANLNNLEATTNIQVIPLVKDKKKKSNKGKFQQTDDYVINKIKQKDKHALLTKKLRNDQCENYTRNISKNINNKIILGGNEITDEREVMNILDNNLNGNTGNSTVQPLPASNELQRCETPSFPFEETINFSHRSSSPYPTLNPQNCSPSVKNKNEREIIKKNNTKAQPIDKNFVKFAKDTSKLWYKPHITREEALIILRNATPGSFIIRDSTTYKNSFGLVLRVSRPPVNYVATNSNGELVRHYLLEPTDCGVRLKGYHNEPAFTSLSAFVYQHSVDELALPCKLIIPNTDLSLSSGQADLVIAQEQLLAQGAACNVLYLFSYNTESLTGDEAIRKASKEIFIQFNNIKPIEVHFKVSKYGVTLTDNKRLLFFRRHYSAQNISYFGIEPDNRLWKISNKDDGNEEVLKTIFAFVARPLAGGNDNQCHIFCDLSVKQPASAIISFTQKVLPQAVIGKKII</sequence>
<evidence type="ECO:0000313" key="5">
    <source>
        <dbReference type="EMBL" id="JAD02989.1"/>
    </source>
</evidence>
<evidence type="ECO:0000313" key="6">
    <source>
        <dbReference type="EMBL" id="JAD13922.1"/>
    </source>
</evidence>
<dbReference type="PANTHER" id="PTHR45734">
    <property type="entry name" value="TENSIN"/>
    <property type="match status" value="1"/>
</dbReference>
<accession>A0A0A1WV90</accession>
<dbReference type="Pfam" id="PF00017">
    <property type="entry name" value="SH2"/>
    <property type="match status" value="1"/>
</dbReference>
<dbReference type="OrthoDB" id="6273691at2759"/>
<dbReference type="SMART" id="SM00252">
    <property type="entry name" value="SH2"/>
    <property type="match status" value="1"/>
</dbReference>
<dbReference type="InterPro" id="IPR051484">
    <property type="entry name" value="Tensin_PTEN_phosphatase"/>
</dbReference>
<dbReference type="SUPFAM" id="SSF55550">
    <property type="entry name" value="SH2 domain"/>
    <property type="match status" value="1"/>
</dbReference>
<dbReference type="PANTHER" id="PTHR45734:SF10">
    <property type="entry name" value="BLISTERY, ISOFORM A"/>
    <property type="match status" value="1"/>
</dbReference>
<organism evidence="5">
    <name type="scientific">Zeugodacus cucurbitae</name>
    <name type="common">Melon fruit fly</name>
    <name type="synonym">Bactrocera cucurbitae</name>
    <dbReference type="NCBI Taxonomy" id="28588"/>
    <lineage>
        <taxon>Eukaryota</taxon>
        <taxon>Metazoa</taxon>
        <taxon>Ecdysozoa</taxon>
        <taxon>Arthropoda</taxon>
        <taxon>Hexapoda</taxon>
        <taxon>Insecta</taxon>
        <taxon>Pterygota</taxon>
        <taxon>Neoptera</taxon>
        <taxon>Endopterygota</taxon>
        <taxon>Diptera</taxon>
        <taxon>Brachycera</taxon>
        <taxon>Muscomorpha</taxon>
        <taxon>Tephritoidea</taxon>
        <taxon>Tephritidae</taxon>
        <taxon>Zeugodacus</taxon>
        <taxon>Zeugodacus</taxon>
    </lineage>
</organism>
<dbReference type="Gene3D" id="2.30.29.30">
    <property type="entry name" value="Pleckstrin-homology domain (PH domain)/Phosphotyrosine-binding domain (PTB)"/>
    <property type="match status" value="1"/>
</dbReference>
<protein>
    <submittedName>
        <fullName evidence="5">Tensin-1</fullName>
    </submittedName>
</protein>
<evidence type="ECO:0000256" key="2">
    <source>
        <dbReference type="ARBA" id="ARBA00022999"/>
    </source>
</evidence>
<dbReference type="InterPro" id="IPR033929">
    <property type="entry name" value="Tensin_PTB"/>
</dbReference>
<dbReference type="InterPro" id="IPR006020">
    <property type="entry name" value="PTB/PI_dom"/>
</dbReference>
<feature type="domain" description="SH2" evidence="4">
    <location>
        <begin position="271"/>
        <end position="376"/>
    </location>
</feature>
<reference evidence="5" key="2">
    <citation type="journal article" date="2015" name="Gigascience">
        <title>Reconstructing a comprehensive transcriptome assembly of a white-pupal translocated strain of the pest fruit fly Bactrocera cucurbitae.</title>
        <authorList>
            <person name="Sim S.B."/>
            <person name="Calla B."/>
            <person name="Hall B."/>
            <person name="DeRego T."/>
            <person name="Geib S.M."/>
        </authorList>
    </citation>
    <scope>NUCLEOTIDE SEQUENCE</scope>
</reference>
<evidence type="ECO:0000256" key="1">
    <source>
        <dbReference type="ARBA" id="ARBA00007881"/>
    </source>
</evidence>
<dbReference type="InterPro" id="IPR011993">
    <property type="entry name" value="PH-like_dom_sf"/>
</dbReference>
<dbReference type="AlphaFoldDB" id="A0A0A1WV90"/>
<dbReference type="InterPro" id="IPR013625">
    <property type="entry name" value="PTB"/>
</dbReference>
<comment type="similarity">
    <text evidence="1">Belongs to the PTEN phosphatase protein family.</text>
</comment>
<dbReference type="EMBL" id="GBXI01011303">
    <property type="protein sequence ID" value="JAD02989.1"/>
    <property type="molecule type" value="Transcribed_RNA"/>
</dbReference>
<evidence type="ECO:0000256" key="3">
    <source>
        <dbReference type="PROSITE-ProRule" id="PRU00191"/>
    </source>
</evidence>
<dbReference type="InterPro" id="IPR000980">
    <property type="entry name" value="SH2"/>
</dbReference>
<dbReference type="EMBL" id="GBXI01000370">
    <property type="protein sequence ID" value="JAD13922.1"/>
    <property type="molecule type" value="Transcribed_RNA"/>
</dbReference>
<name>A0A0A1WV90_ZEUCU</name>
<evidence type="ECO:0000259" key="4">
    <source>
        <dbReference type="PROSITE" id="PS50001"/>
    </source>
</evidence>
<dbReference type="SMART" id="SM00462">
    <property type="entry name" value="PTB"/>
    <property type="match status" value="1"/>
</dbReference>
<dbReference type="GO" id="GO:0005925">
    <property type="term" value="C:focal adhesion"/>
    <property type="evidence" value="ECO:0007669"/>
    <property type="project" value="TreeGrafter"/>
</dbReference>